<reference evidence="2" key="1">
    <citation type="submission" date="2020-08" db="EMBL/GenBank/DDBJ databases">
        <title>Multicomponent nature underlies the extraordinary mechanical properties of spider dragline silk.</title>
        <authorList>
            <person name="Kono N."/>
            <person name="Nakamura H."/>
            <person name="Mori M."/>
            <person name="Yoshida Y."/>
            <person name="Ohtoshi R."/>
            <person name="Malay A.D."/>
            <person name="Moran D.A.P."/>
            <person name="Tomita M."/>
            <person name="Numata K."/>
            <person name="Arakawa K."/>
        </authorList>
    </citation>
    <scope>NUCLEOTIDE SEQUENCE</scope>
</reference>
<evidence type="ECO:0000313" key="2">
    <source>
        <dbReference type="EMBL" id="GFS85851.1"/>
    </source>
</evidence>
<dbReference type="AlphaFoldDB" id="A0A8X6MZI3"/>
<sequence>MSFGIAICTDGPPDMTVSITGFIAHNWKQCWNNVVQASDVSDVKMSAHVQFQFVARPLLHSIYNSPESPKRSLYALRSQKISVQQRHSNFSSPEEKAFIEENGCEITQSSGQPGQQFSDPMRRL</sequence>
<comment type="caution">
    <text evidence="2">The sequence shown here is derived from an EMBL/GenBank/DDBJ whole genome shotgun (WGS) entry which is preliminary data.</text>
</comment>
<evidence type="ECO:0000256" key="1">
    <source>
        <dbReference type="SAM" id="MobiDB-lite"/>
    </source>
</evidence>
<accession>A0A8X6MZI3</accession>
<organism evidence="2 3">
    <name type="scientific">Nephila pilipes</name>
    <name type="common">Giant wood spider</name>
    <name type="synonym">Nephila maculata</name>
    <dbReference type="NCBI Taxonomy" id="299642"/>
    <lineage>
        <taxon>Eukaryota</taxon>
        <taxon>Metazoa</taxon>
        <taxon>Ecdysozoa</taxon>
        <taxon>Arthropoda</taxon>
        <taxon>Chelicerata</taxon>
        <taxon>Arachnida</taxon>
        <taxon>Araneae</taxon>
        <taxon>Araneomorphae</taxon>
        <taxon>Entelegynae</taxon>
        <taxon>Araneoidea</taxon>
        <taxon>Nephilidae</taxon>
        <taxon>Nephila</taxon>
    </lineage>
</organism>
<name>A0A8X6MZI3_NEPPI</name>
<proteinExistence type="predicted"/>
<feature type="compositionally biased region" description="Polar residues" evidence="1">
    <location>
        <begin position="105"/>
        <end position="118"/>
    </location>
</feature>
<dbReference type="EMBL" id="BMAW01098640">
    <property type="protein sequence ID" value="GFS85851.1"/>
    <property type="molecule type" value="Genomic_DNA"/>
</dbReference>
<dbReference type="Proteomes" id="UP000887013">
    <property type="component" value="Unassembled WGS sequence"/>
</dbReference>
<gene>
    <name evidence="2" type="ORF">NPIL_346511</name>
</gene>
<keyword evidence="3" id="KW-1185">Reference proteome</keyword>
<feature type="region of interest" description="Disordered" evidence="1">
    <location>
        <begin position="103"/>
        <end position="124"/>
    </location>
</feature>
<evidence type="ECO:0000313" key="3">
    <source>
        <dbReference type="Proteomes" id="UP000887013"/>
    </source>
</evidence>
<protein>
    <submittedName>
        <fullName evidence="2">Uncharacterized protein</fullName>
    </submittedName>
</protein>